<evidence type="ECO:0000256" key="3">
    <source>
        <dbReference type="ARBA" id="ARBA00022642"/>
    </source>
</evidence>
<organism evidence="9">
    <name type="scientific">Homalodisca liturata</name>
    <dbReference type="NCBI Taxonomy" id="320908"/>
    <lineage>
        <taxon>Eukaryota</taxon>
        <taxon>Metazoa</taxon>
        <taxon>Ecdysozoa</taxon>
        <taxon>Arthropoda</taxon>
        <taxon>Hexapoda</taxon>
        <taxon>Insecta</taxon>
        <taxon>Pterygota</taxon>
        <taxon>Neoptera</taxon>
        <taxon>Paraneoptera</taxon>
        <taxon>Hemiptera</taxon>
        <taxon>Auchenorrhyncha</taxon>
        <taxon>Membracoidea</taxon>
        <taxon>Cicadellidae</taxon>
        <taxon>Cicadellinae</taxon>
        <taxon>Proconiini</taxon>
        <taxon>Homalodisca</taxon>
    </lineage>
</organism>
<evidence type="ECO:0000313" key="9">
    <source>
        <dbReference type="EMBL" id="JAS75617.1"/>
    </source>
</evidence>
<dbReference type="GO" id="GO:0070189">
    <property type="term" value="P:kynurenine metabolic process"/>
    <property type="evidence" value="ECO:0007669"/>
    <property type="project" value="TreeGrafter"/>
</dbReference>
<evidence type="ECO:0000256" key="6">
    <source>
        <dbReference type="ARBA" id="ARBA00023002"/>
    </source>
</evidence>
<keyword evidence="5" id="KW-0521">NADP</keyword>
<keyword evidence="2" id="KW-0285">Flavoprotein</keyword>
<dbReference type="GO" id="GO:0019363">
    <property type="term" value="P:pyridine nucleotide biosynthetic process"/>
    <property type="evidence" value="ECO:0007669"/>
    <property type="project" value="UniProtKB-KW"/>
</dbReference>
<evidence type="ECO:0000259" key="8">
    <source>
        <dbReference type="Pfam" id="PF01494"/>
    </source>
</evidence>
<keyword evidence="3" id="KW-0662">Pyridine nucleotide biosynthesis</keyword>
<dbReference type="InterPro" id="IPR036188">
    <property type="entry name" value="FAD/NAD-bd_sf"/>
</dbReference>
<keyword evidence="7" id="KW-0503">Monooxygenase</keyword>
<dbReference type="InterPro" id="IPR002938">
    <property type="entry name" value="FAD-bd"/>
</dbReference>
<reference evidence="9" key="1">
    <citation type="submission" date="2015-11" db="EMBL/GenBank/DDBJ databases">
        <title>De novo transcriptome assembly of four potential Pierce s Disease insect vectors from Arizona vineyards.</title>
        <authorList>
            <person name="Tassone E.E."/>
        </authorList>
    </citation>
    <scope>NUCLEOTIDE SEQUENCE</scope>
</reference>
<evidence type="ECO:0000256" key="7">
    <source>
        <dbReference type="ARBA" id="ARBA00023033"/>
    </source>
</evidence>
<dbReference type="GO" id="GO:0071949">
    <property type="term" value="F:FAD binding"/>
    <property type="evidence" value="ECO:0007669"/>
    <property type="project" value="InterPro"/>
</dbReference>
<keyword evidence="4" id="KW-0274">FAD</keyword>
<evidence type="ECO:0000256" key="1">
    <source>
        <dbReference type="ARBA" id="ARBA00001974"/>
    </source>
</evidence>
<dbReference type="GO" id="GO:0005741">
    <property type="term" value="C:mitochondrial outer membrane"/>
    <property type="evidence" value="ECO:0007669"/>
    <property type="project" value="TreeGrafter"/>
</dbReference>
<accession>A0A1B6HLP8</accession>
<evidence type="ECO:0000256" key="2">
    <source>
        <dbReference type="ARBA" id="ARBA00022630"/>
    </source>
</evidence>
<dbReference type="PANTHER" id="PTHR46028:SF2">
    <property type="entry name" value="KYNURENINE 3-MONOOXYGENASE"/>
    <property type="match status" value="1"/>
</dbReference>
<comment type="cofactor">
    <cofactor evidence="1">
        <name>FAD</name>
        <dbReference type="ChEBI" id="CHEBI:57692"/>
    </cofactor>
</comment>
<sequence>LVGSLSACYFGKRGHEVHLYEYRQDIRTTELVQGRSINLAMSARARAALHEVGLEDTMLRHGIPMHARMIHGLDGSLHQIPYDARGKQSIYSVSRKYLNEVLLTAAEKFSNVKIHFEHKLVHTRLEAGLVTFKRTALNDEYTDHADLVVGADGAYSAVRAQYMKRPMFDYNQTYIQHGYMELCIPPTQDGQFAMKPNYLHIWPRGSFMMIALPNQDCSWTVTLFMPFSQFSALDSPVRLLNFFHTNFPDSISLIGKEKLVHDYFAASPSNLVSVKCGPYNVGSNAVLIGDAAHAMVPFYGQGMNAGFEDCQLLDRILTESGWDLQTALPQFSSFRKPDAHAICDLAMYNYVEAKFPVAQEAGQCPLLDVPVTLGSTLQLCHLLGHEVQSLCEQQALAGQDGVQRVASSLCLLVSYHSLLQHFLVAFTASDSSSSLYQCFSLFSVIVVISQSALEQSQMFQAIQFVNKFDSGYWQRVDIKNLSIGGGILQFHERIKSVSLETSSLSLRATFRNLMHYYYLIKVINKLSSHKFCYIVYLIQGINC</sequence>
<dbReference type="FunFam" id="3.50.50.60:FF:000185">
    <property type="entry name" value="Kynurenine 3-monooxygenase"/>
    <property type="match status" value="1"/>
</dbReference>
<name>A0A1B6HLP8_9HEMI</name>
<dbReference type="SUPFAM" id="SSF51905">
    <property type="entry name" value="FAD/NAD(P)-binding domain"/>
    <property type="match status" value="1"/>
</dbReference>
<protein>
    <recommendedName>
        <fullName evidence="8">FAD-binding domain-containing protein</fullName>
    </recommendedName>
</protein>
<feature type="domain" description="FAD-binding" evidence="8">
    <location>
        <begin position="42"/>
        <end position="344"/>
    </location>
</feature>
<dbReference type="EMBL" id="GECU01032089">
    <property type="protein sequence ID" value="JAS75617.1"/>
    <property type="molecule type" value="Transcribed_RNA"/>
</dbReference>
<dbReference type="AlphaFoldDB" id="A0A1B6HLP8"/>
<dbReference type="GO" id="GO:0004502">
    <property type="term" value="F:kynurenine 3-monooxygenase activity"/>
    <property type="evidence" value="ECO:0007669"/>
    <property type="project" value="TreeGrafter"/>
</dbReference>
<evidence type="ECO:0000256" key="5">
    <source>
        <dbReference type="ARBA" id="ARBA00022857"/>
    </source>
</evidence>
<proteinExistence type="predicted"/>
<keyword evidence="6" id="KW-0560">Oxidoreductase</keyword>
<dbReference type="PANTHER" id="PTHR46028">
    <property type="entry name" value="KYNURENINE 3-MONOOXYGENASE"/>
    <property type="match status" value="1"/>
</dbReference>
<dbReference type="Pfam" id="PF01494">
    <property type="entry name" value="FAD_binding_3"/>
    <property type="match status" value="1"/>
</dbReference>
<feature type="non-terminal residue" evidence="9">
    <location>
        <position position="1"/>
    </location>
</feature>
<evidence type="ECO:0000256" key="4">
    <source>
        <dbReference type="ARBA" id="ARBA00022827"/>
    </source>
</evidence>
<dbReference type="Gene3D" id="3.50.50.60">
    <property type="entry name" value="FAD/NAD(P)-binding domain"/>
    <property type="match status" value="1"/>
</dbReference>
<dbReference type="PRINTS" id="PR00420">
    <property type="entry name" value="RNGMNOXGNASE"/>
</dbReference>
<gene>
    <name evidence="9" type="ORF">g.21070</name>
</gene>